<dbReference type="PROSITE" id="PS51154">
    <property type="entry name" value="MACRO"/>
    <property type="match status" value="1"/>
</dbReference>
<dbReference type="Proteomes" id="UP001497497">
    <property type="component" value="Unassembled WGS sequence"/>
</dbReference>
<evidence type="ECO:0000256" key="3">
    <source>
        <dbReference type="ARBA" id="ARBA00022679"/>
    </source>
</evidence>
<dbReference type="GO" id="GO:0016757">
    <property type="term" value="F:glycosyltransferase activity"/>
    <property type="evidence" value="ECO:0007669"/>
    <property type="project" value="UniProtKB-KW"/>
</dbReference>
<keyword evidence="2" id="KW-0328">Glycosyltransferase</keyword>
<dbReference type="GO" id="GO:0010629">
    <property type="term" value="P:negative regulation of gene expression"/>
    <property type="evidence" value="ECO:0007669"/>
    <property type="project" value="TreeGrafter"/>
</dbReference>
<proteinExistence type="predicted"/>
<dbReference type="Pfam" id="PF01661">
    <property type="entry name" value="Macro"/>
    <property type="match status" value="1"/>
</dbReference>
<evidence type="ECO:0000256" key="1">
    <source>
        <dbReference type="ARBA" id="ARBA00004123"/>
    </source>
</evidence>
<dbReference type="SMART" id="SM00506">
    <property type="entry name" value="A1pp"/>
    <property type="match status" value="1"/>
</dbReference>
<accession>A0AAV2IS42</accession>
<comment type="subcellular location">
    <subcellularLocation>
        <location evidence="1">Nucleus</location>
    </subcellularLocation>
</comment>
<gene>
    <name evidence="7" type="ORF">GSLYS_00021904001</name>
</gene>
<sequence length="239" mass="26910">GIRKFTRNYRHTSLTKIKLIIFKDPETEKVFRSVFCTETSDDPEDNEMTHMRFAAASGEDKFKSGGDKKFTFGSVTLTVKCGDITEERCDAIVNGIKENMDLSSYGAVCKSILEKCGPSFQEECISKMQDIRRVGVTMTSGGKLPCRKLIHLNMDKFANNLDTGLYQVLQLAELNRCRSLAVPALGTGRKGADIHKIKRMIYEAIEKFGAADRILSDIRLVVYKRNMVSDFIVESPKEE</sequence>
<dbReference type="PANTHER" id="PTHR14453:SF67">
    <property type="entry name" value="POLY [ADP-RIBOSE] POLYMERASE"/>
    <property type="match status" value="1"/>
</dbReference>
<dbReference type="InterPro" id="IPR002589">
    <property type="entry name" value="Macro_dom"/>
</dbReference>
<evidence type="ECO:0000259" key="6">
    <source>
        <dbReference type="PROSITE" id="PS51154"/>
    </source>
</evidence>
<comment type="caution">
    <text evidence="7">The sequence shown here is derived from an EMBL/GenBank/DDBJ whole genome shotgun (WGS) entry which is preliminary data.</text>
</comment>
<evidence type="ECO:0000313" key="8">
    <source>
        <dbReference type="Proteomes" id="UP001497497"/>
    </source>
</evidence>
<keyword evidence="5" id="KW-0539">Nucleus</keyword>
<evidence type="ECO:0000256" key="2">
    <source>
        <dbReference type="ARBA" id="ARBA00022676"/>
    </source>
</evidence>
<evidence type="ECO:0000256" key="5">
    <source>
        <dbReference type="ARBA" id="ARBA00023242"/>
    </source>
</evidence>
<dbReference type="EMBL" id="CAXITT010001453">
    <property type="protein sequence ID" value="CAL1548587.1"/>
    <property type="molecule type" value="Genomic_DNA"/>
</dbReference>
<keyword evidence="8" id="KW-1185">Reference proteome</keyword>
<dbReference type="Gene3D" id="3.40.220.10">
    <property type="entry name" value="Leucine Aminopeptidase, subunit E, domain 1"/>
    <property type="match status" value="1"/>
</dbReference>
<dbReference type="PANTHER" id="PTHR14453">
    <property type="entry name" value="PARP/ZINC FINGER CCCH TYPE DOMAIN CONTAINING PROTEIN"/>
    <property type="match status" value="1"/>
</dbReference>
<name>A0AAV2IS42_LYMST</name>
<dbReference type="InterPro" id="IPR043472">
    <property type="entry name" value="Macro_dom-like"/>
</dbReference>
<evidence type="ECO:0000313" key="7">
    <source>
        <dbReference type="EMBL" id="CAL1548587.1"/>
    </source>
</evidence>
<dbReference type="InterPro" id="IPR052056">
    <property type="entry name" value="Mono-ARTD/PARP"/>
</dbReference>
<feature type="non-terminal residue" evidence="7">
    <location>
        <position position="239"/>
    </location>
</feature>
<feature type="non-terminal residue" evidence="7">
    <location>
        <position position="1"/>
    </location>
</feature>
<dbReference type="GO" id="GO:0005634">
    <property type="term" value="C:nucleus"/>
    <property type="evidence" value="ECO:0007669"/>
    <property type="project" value="UniProtKB-SubCell"/>
</dbReference>
<feature type="domain" description="Macro" evidence="6">
    <location>
        <begin position="64"/>
        <end position="239"/>
    </location>
</feature>
<evidence type="ECO:0000256" key="4">
    <source>
        <dbReference type="ARBA" id="ARBA00023027"/>
    </source>
</evidence>
<protein>
    <recommendedName>
        <fullName evidence="6">Macro domain-containing protein</fullName>
    </recommendedName>
</protein>
<reference evidence="7 8" key="1">
    <citation type="submission" date="2024-04" db="EMBL/GenBank/DDBJ databases">
        <authorList>
            <consortium name="Genoscope - CEA"/>
            <person name="William W."/>
        </authorList>
    </citation>
    <scope>NUCLEOTIDE SEQUENCE [LARGE SCALE GENOMIC DNA]</scope>
</reference>
<keyword evidence="3" id="KW-0808">Transferase</keyword>
<dbReference type="GO" id="GO:0003714">
    <property type="term" value="F:transcription corepressor activity"/>
    <property type="evidence" value="ECO:0007669"/>
    <property type="project" value="TreeGrafter"/>
</dbReference>
<dbReference type="AlphaFoldDB" id="A0AAV2IS42"/>
<keyword evidence="4" id="KW-0520">NAD</keyword>
<dbReference type="GO" id="GO:0005737">
    <property type="term" value="C:cytoplasm"/>
    <property type="evidence" value="ECO:0007669"/>
    <property type="project" value="TreeGrafter"/>
</dbReference>
<organism evidence="7 8">
    <name type="scientific">Lymnaea stagnalis</name>
    <name type="common">Great pond snail</name>
    <name type="synonym">Helix stagnalis</name>
    <dbReference type="NCBI Taxonomy" id="6523"/>
    <lineage>
        <taxon>Eukaryota</taxon>
        <taxon>Metazoa</taxon>
        <taxon>Spiralia</taxon>
        <taxon>Lophotrochozoa</taxon>
        <taxon>Mollusca</taxon>
        <taxon>Gastropoda</taxon>
        <taxon>Heterobranchia</taxon>
        <taxon>Euthyneura</taxon>
        <taxon>Panpulmonata</taxon>
        <taxon>Hygrophila</taxon>
        <taxon>Lymnaeoidea</taxon>
        <taxon>Lymnaeidae</taxon>
        <taxon>Lymnaea</taxon>
    </lineage>
</organism>
<dbReference type="SUPFAM" id="SSF52949">
    <property type="entry name" value="Macro domain-like"/>
    <property type="match status" value="1"/>
</dbReference>